<dbReference type="SUPFAM" id="SSF56436">
    <property type="entry name" value="C-type lectin-like"/>
    <property type="match status" value="1"/>
</dbReference>
<feature type="chain" id="PRO_5040399393" description="C-type lectin domain-containing protein" evidence="1">
    <location>
        <begin position="26"/>
        <end position="231"/>
    </location>
</feature>
<sequence>MMIFSTAVIAAFLEMLVFFGNVCDGCIPTQIVDVEDAFLVHNLKIEENNMIYYPTTTTTTTTTQTTTTTTQTTTTTTLIPSCIDSTWTLFDRDTYFWCMKAYIGATTIAQMSSNCQILNSAAVPTGFQNTEEPTTILTTTATGLRLWLGTYRNDACADVRLTVDCNEITSFHWTDGFTSGTDGFVWGWAQPDNSYLAQFYAVFLTSTGLMDDEFDDLTTEGVLCGMEANYT</sequence>
<dbReference type="EMBL" id="CANHGI010000006">
    <property type="protein sequence ID" value="CAI5455169.1"/>
    <property type="molecule type" value="Genomic_DNA"/>
</dbReference>
<dbReference type="Proteomes" id="UP001152747">
    <property type="component" value="Unassembled WGS sequence"/>
</dbReference>
<evidence type="ECO:0000313" key="3">
    <source>
        <dbReference type="Proteomes" id="UP001152747"/>
    </source>
</evidence>
<dbReference type="InterPro" id="IPR016187">
    <property type="entry name" value="CTDL_fold"/>
</dbReference>
<name>A0A9P1N8L1_9PELO</name>
<dbReference type="PANTHER" id="PTHR23124">
    <property type="entry name" value="C-TYPE LECTIN DOMAIN-CONTAINING PROTEIN-RELATED-RELATED"/>
    <property type="match status" value="1"/>
</dbReference>
<keyword evidence="3" id="KW-1185">Reference proteome</keyword>
<dbReference type="OrthoDB" id="538816at2759"/>
<evidence type="ECO:0000313" key="2">
    <source>
        <dbReference type="EMBL" id="CAI5455169.1"/>
    </source>
</evidence>
<proteinExistence type="predicted"/>
<protein>
    <recommendedName>
        <fullName evidence="4">C-type lectin domain-containing protein</fullName>
    </recommendedName>
</protein>
<dbReference type="AlphaFoldDB" id="A0A9P1N8L1"/>
<organism evidence="2 3">
    <name type="scientific">Caenorhabditis angaria</name>
    <dbReference type="NCBI Taxonomy" id="860376"/>
    <lineage>
        <taxon>Eukaryota</taxon>
        <taxon>Metazoa</taxon>
        <taxon>Ecdysozoa</taxon>
        <taxon>Nematoda</taxon>
        <taxon>Chromadorea</taxon>
        <taxon>Rhabditida</taxon>
        <taxon>Rhabditina</taxon>
        <taxon>Rhabditomorpha</taxon>
        <taxon>Rhabditoidea</taxon>
        <taxon>Rhabditidae</taxon>
        <taxon>Peloderinae</taxon>
        <taxon>Caenorhabditis</taxon>
    </lineage>
</organism>
<comment type="caution">
    <text evidence="2">The sequence shown here is derived from an EMBL/GenBank/DDBJ whole genome shotgun (WGS) entry which is preliminary data.</text>
</comment>
<evidence type="ECO:0000256" key="1">
    <source>
        <dbReference type="SAM" id="SignalP"/>
    </source>
</evidence>
<accession>A0A9P1N8L1</accession>
<feature type="signal peptide" evidence="1">
    <location>
        <begin position="1"/>
        <end position="25"/>
    </location>
</feature>
<keyword evidence="1" id="KW-0732">Signal</keyword>
<gene>
    <name evidence="2" type="ORF">CAMP_LOCUS17806</name>
</gene>
<evidence type="ECO:0008006" key="4">
    <source>
        <dbReference type="Google" id="ProtNLM"/>
    </source>
</evidence>
<reference evidence="2" key="1">
    <citation type="submission" date="2022-11" db="EMBL/GenBank/DDBJ databases">
        <authorList>
            <person name="Kikuchi T."/>
        </authorList>
    </citation>
    <scope>NUCLEOTIDE SEQUENCE</scope>
    <source>
        <strain evidence="2">PS1010</strain>
    </source>
</reference>